<evidence type="ECO:0000313" key="2">
    <source>
        <dbReference type="Proteomes" id="UP000304900"/>
    </source>
</evidence>
<comment type="caution">
    <text evidence="1">The sequence shown here is derived from an EMBL/GenBank/DDBJ whole genome shotgun (WGS) entry which is preliminary data.</text>
</comment>
<dbReference type="RefSeq" id="WP_137340001.1">
    <property type="nucleotide sequence ID" value="NZ_BSQH01000014.1"/>
</dbReference>
<sequence length="287" mass="31470">MLTDTLTQRVIKKPLGKKTVTVNFSDATDNTNFLHSTVTDDNGYFKFEQLSDKGKYIVYYSETVDNKLYSATSEVISLPNESTDLVATLASNNQFGVIFDISDEDGQRLGNADVCIFTTSIPLTKNGCDGSSFSLKSDANGNASQFNLSERHYYIFSKIVINGNDYISRDTIKIGNGILKKHISLKAIPPVSSNNLAIVAIDVNANVLANATICLFTSKALFARDTCEASNYSLVTDSGGKGSFTNLLPGKYYVLGTLYLKNFRLMAKDEVNIENNKTKDPLPLVLK</sequence>
<name>A0A4U6D6V0_9BACT</name>
<protein>
    <submittedName>
        <fullName evidence="1">Uncharacterized protein</fullName>
    </submittedName>
</protein>
<evidence type="ECO:0000313" key="1">
    <source>
        <dbReference type="EMBL" id="TKT92456.1"/>
    </source>
</evidence>
<proteinExistence type="predicted"/>
<dbReference type="OrthoDB" id="669007at2"/>
<gene>
    <name evidence="1" type="ORF">FDK13_10835</name>
</gene>
<dbReference type="AlphaFoldDB" id="A0A4U6D6V0"/>
<dbReference type="EMBL" id="SZVO01000004">
    <property type="protein sequence ID" value="TKT92456.1"/>
    <property type="molecule type" value="Genomic_DNA"/>
</dbReference>
<dbReference type="Proteomes" id="UP000304900">
    <property type="component" value="Unassembled WGS sequence"/>
</dbReference>
<accession>A0A4U6D6V0</accession>
<organism evidence="1 2">
    <name type="scientific">Dyadobacter frigoris</name>
    <dbReference type="NCBI Taxonomy" id="2576211"/>
    <lineage>
        <taxon>Bacteria</taxon>
        <taxon>Pseudomonadati</taxon>
        <taxon>Bacteroidota</taxon>
        <taxon>Cytophagia</taxon>
        <taxon>Cytophagales</taxon>
        <taxon>Spirosomataceae</taxon>
        <taxon>Dyadobacter</taxon>
    </lineage>
</organism>
<dbReference type="SUPFAM" id="SSF117074">
    <property type="entry name" value="Hypothetical protein PA1324"/>
    <property type="match status" value="2"/>
</dbReference>
<reference evidence="1 2" key="1">
    <citation type="submission" date="2019-05" db="EMBL/GenBank/DDBJ databases">
        <title>Dyadobacter AR-3-8 sp. nov., isolated from arctic soil.</title>
        <authorList>
            <person name="Chaudhary D.K."/>
        </authorList>
    </citation>
    <scope>NUCLEOTIDE SEQUENCE [LARGE SCALE GENOMIC DNA]</scope>
    <source>
        <strain evidence="1 2">AR-3-8</strain>
    </source>
</reference>
<keyword evidence="2" id="KW-1185">Reference proteome</keyword>